<evidence type="ECO:0000313" key="12">
    <source>
        <dbReference type="Proteomes" id="UP000515204"/>
    </source>
</evidence>
<keyword evidence="3" id="KW-0813">Transport</keyword>
<dbReference type="KEGG" id="dqu:106741413"/>
<feature type="transmembrane region" description="Helical" evidence="10">
    <location>
        <begin position="127"/>
        <end position="148"/>
    </location>
</feature>
<keyword evidence="4 10" id="KW-0812">Transmembrane</keyword>
<comment type="similarity">
    <text evidence="2">Belongs to the SLC41A transporter family.</text>
</comment>
<feature type="transmembrane region" description="Helical" evidence="10">
    <location>
        <begin position="200"/>
        <end position="227"/>
    </location>
</feature>
<feature type="transmembrane region" description="Helical" evidence="10">
    <location>
        <begin position="505"/>
        <end position="529"/>
    </location>
</feature>
<feature type="domain" description="SLC41A/MgtE integral membrane" evidence="11">
    <location>
        <begin position="376"/>
        <end position="523"/>
    </location>
</feature>
<dbReference type="PANTHER" id="PTHR16228">
    <property type="entry name" value="DIVALENT CATION TRANSPORTER SOLUTE CARRIER FAMILY 41"/>
    <property type="match status" value="1"/>
</dbReference>
<feature type="region of interest" description="Disordered" evidence="9">
    <location>
        <begin position="1"/>
        <end position="23"/>
    </location>
</feature>
<accession>A0A6P3WS20</accession>
<feature type="compositionally biased region" description="Low complexity" evidence="9">
    <location>
        <begin position="57"/>
        <end position="77"/>
    </location>
</feature>
<dbReference type="AlphaFoldDB" id="A0A6P3WS20"/>
<protein>
    <submittedName>
        <fullName evidence="13 14">Solute carrier family 41 member 1-like</fullName>
    </submittedName>
</protein>
<keyword evidence="12" id="KW-1185">Reference proteome</keyword>
<dbReference type="RefSeq" id="XP_014468905.1">
    <property type="nucleotide sequence ID" value="XM_014613419.1"/>
</dbReference>
<dbReference type="FunFam" id="1.10.357.20:FF:000001">
    <property type="entry name" value="Solute carrier family 41 member 2"/>
    <property type="match status" value="1"/>
</dbReference>
<feature type="transmembrane region" description="Helical" evidence="10">
    <location>
        <begin position="469"/>
        <end position="493"/>
    </location>
</feature>
<dbReference type="PANTHER" id="PTHR16228:SF7">
    <property type="entry name" value="SLC41A_MGTE INTEGRAL MEMBRANE DOMAIN-CONTAINING PROTEIN"/>
    <property type="match status" value="1"/>
</dbReference>
<keyword evidence="8 10" id="KW-0472">Membrane</keyword>
<sequence length="542" mass="59211">MIEGQVHQHPVRVPPDKPQHDQTSVGCVKFENEQCKEPLLPEKQNSTRMTPTDGRSRTTSESNTTTNGQAGQTNSTGSGHADECLEVTIFDEAGDAGRLPDVVAESKIYGVTEDEPLESYLAITIQVFIPFLIAGLGMVGAGLVLDLVQHWVVFEKVNELMILVPALLGLKGNLEMTLASRLSTQANLGHMDMPREQWHMIVGNLVLIQCQAIVVGFLGSVVAIVMGAFRNGTVSLDHAYLLCASSLVTASLASFVLGLITAGVIVFSRHCHINPDNVATPIAASLGDITSLALLSWISTILYESIDKQDWVAPLVIACYVLVTPLWVWIAKRNKYTNDVLYFGWTPVMVAMLISSCGGLILEFMVSRFENLTVFQPVINGVGGNLVAVQASRISTALHKQAELGTLLIPPGHTHPVIFITPIANFFGKGMHARTTRVLMAMVIPGHIIFIYLINYMKDGDTSMTPLFVFVYLCAAMLQVAALLYIAYIMIHWMWKRKIDPDNSAIPYLTAMGDLLGISLLAIAFQFLYLVGDQDFDAPITP</sequence>
<organism evidence="12 14">
    <name type="scientific">Dinoponera quadriceps</name>
    <name type="common">South American ant</name>
    <dbReference type="NCBI Taxonomy" id="609295"/>
    <lineage>
        <taxon>Eukaryota</taxon>
        <taxon>Metazoa</taxon>
        <taxon>Ecdysozoa</taxon>
        <taxon>Arthropoda</taxon>
        <taxon>Hexapoda</taxon>
        <taxon>Insecta</taxon>
        <taxon>Pterygota</taxon>
        <taxon>Neoptera</taxon>
        <taxon>Endopterygota</taxon>
        <taxon>Hymenoptera</taxon>
        <taxon>Apocrita</taxon>
        <taxon>Aculeata</taxon>
        <taxon>Formicoidea</taxon>
        <taxon>Formicidae</taxon>
        <taxon>Ponerinae</taxon>
        <taxon>Ponerini</taxon>
        <taxon>Dinoponera</taxon>
    </lineage>
</organism>
<dbReference type="GO" id="GO:0005886">
    <property type="term" value="C:plasma membrane"/>
    <property type="evidence" value="ECO:0007669"/>
    <property type="project" value="TreeGrafter"/>
</dbReference>
<evidence type="ECO:0000259" key="11">
    <source>
        <dbReference type="Pfam" id="PF01769"/>
    </source>
</evidence>
<keyword evidence="7" id="KW-0406">Ion transport</keyword>
<evidence type="ECO:0000313" key="14">
    <source>
        <dbReference type="RefSeq" id="XP_014468905.1"/>
    </source>
</evidence>
<dbReference type="Gene3D" id="1.10.357.20">
    <property type="entry name" value="SLC41 divalent cation transporters, integral membrane domain"/>
    <property type="match status" value="2"/>
</dbReference>
<feature type="transmembrane region" description="Helical" evidence="10">
    <location>
        <begin position="160"/>
        <end position="180"/>
    </location>
</feature>
<feature type="transmembrane region" description="Helical" evidence="10">
    <location>
        <begin position="311"/>
        <end position="330"/>
    </location>
</feature>
<dbReference type="Pfam" id="PF01769">
    <property type="entry name" value="MgtE"/>
    <property type="match status" value="2"/>
</dbReference>
<keyword evidence="6 10" id="KW-1133">Transmembrane helix</keyword>
<evidence type="ECO:0000256" key="9">
    <source>
        <dbReference type="SAM" id="MobiDB-lite"/>
    </source>
</evidence>
<feature type="transmembrane region" description="Helical" evidence="10">
    <location>
        <begin position="438"/>
        <end position="457"/>
    </location>
</feature>
<evidence type="ECO:0000256" key="7">
    <source>
        <dbReference type="ARBA" id="ARBA00023065"/>
    </source>
</evidence>
<comment type="subcellular location">
    <subcellularLocation>
        <location evidence="1">Membrane</location>
        <topology evidence="1">Multi-pass membrane protein</topology>
    </subcellularLocation>
</comment>
<evidence type="ECO:0000256" key="2">
    <source>
        <dbReference type="ARBA" id="ARBA00009749"/>
    </source>
</evidence>
<dbReference type="SUPFAM" id="SSF161093">
    <property type="entry name" value="MgtE membrane domain-like"/>
    <property type="match status" value="2"/>
</dbReference>
<feature type="transmembrane region" description="Helical" evidence="10">
    <location>
        <begin position="342"/>
        <end position="362"/>
    </location>
</feature>
<dbReference type="GO" id="GO:0008324">
    <property type="term" value="F:monoatomic cation transmembrane transporter activity"/>
    <property type="evidence" value="ECO:0007669"/>
    <property type="project" value="InterPro"/>
</dbReference>
<dbReference type="RefSeq" id="XP_014468904.1">
    <property type="nucleotide sequence ID" value="XM_014613418.1"/>
</dbReference>
<keyword evidence="5" id="KW-0460">Magnesium</keyword>
<feature type="region of interest" description="Disordered" evidence="9">
    <location>
        <begin position="36"/>
        <end position="80"/>
    </location>
</feature>
<reference evidence="13 14" key="1">
    <citation type="submission" date="2025-04" db="UniProtKB">
        <authorList>
            <consortium name="RefSeq"/>
        </authorList>
    </citation>
    <scope>IDENTIFICATION</scope>
</reference>
<dbReference type="InterPro" id="IPR006667">
    <property type="entry name" value="SLC41_membr_dom"/>
</dbReference>
<dbReference type="Proteomes" id="UP000515204">
    <property type="component" value="Unplaced"/>
</dbReference>
<evidence type="ECO:0000256" key="1">
    <source>
        <dbReference type="ARBA" id="ARBA00004141"/>
    </source>
</evidence>
<proteinExistence type="inferred from homology"/>
<evidence type="ECO:0000256" key="6">
    <source>
        <dbReference type="ARBA" id="ARBA00022989"/>
    </source>
</evidence>
<feature type="domain" description="SLC41A/MgtE integral membrane" evidence="11">
    <location>
        <begin position="164"/>
        <end position="297"/>
    </location>
</feature>
<dbReference type="InterPro" id="IPR045349">
    <property type="entry name" value="SLC41A1-3"/>
</dbReference>
<evidence type="ECO:0000256" key="8">
    <source>
        <dbReference type="ARBA" id="ARBA00023136"/>
    </source>
</evidence>
<evidence type="ECO:0000256" key="5">
    <source>
        <dbReference type="ARBA" id="ARBA00022842"/>
    </source>
</evidence>
<name>A0A6P3WS20_DINQU</name>
<evidence type="ECO:0000256" key="3">
    <source>
        <dbReference type="ARBA" id="ARBA00022448"/>
    </source>
</evidence>
<feature type="transmembrane region" description="Helical" evidence="10">
    <location>
        <begin position="239"/>
        <end position="266"/>
    </location>
</feature>
<evidence type="ECO:0000256" key="4">
    <source>
        <dbReference type="ARBA" id="ARBA00022692"/>
    </source>
</evidence>
<evidence type="ECO:0000313" key="13">
    <source>
        <dbReference type="RefSeq" id="XP_014468904.1"/>
    </source>
</evidence>
<dbReference type="OrthoDB" id="5791097at2759"/>
<dbReference type="GeneID" id="106741413"/>
<evidence type="ECO:0000256" key="10">
    <source>
        <dbReference type="SAM" id="Phobius"/>
    </source>
</evidence>
<dbReference type="InterPro" id="IPR036739">
    <property type="entry name" value="SLC41_membr_dom_sf"/>
</dbReference>
<feature type="transmembrane region" description="Helical" evidence="10">
    <location>
        <begin position="278"/>
        <end position="299"/>
    </location>
</feature>
<gene>
    <name evidence="13 14" type="primary">LOC106741413</name>
</gene>